<protein>
    <recommendedName>
        <fullName evidence="2">Protein argonaute</fullName>
    </recommendedName>
</protein>
<reference evidence="5" key="1">
    <citation type="journal article" date="2015" name="Genome">
        <title>Whole Genome Sequence of the Non-Microcystin-Producing Microcystis aeruginosa Strain NIES-44.</title>
        <authorList>
            <person name="Okano K."/>
            <person name="Miyata N."/>
            <person name="Ozaki Y."/>
        </authorList>
    </citation>
    <scope>NUCLEOTIDE SEQUENCE [LARGE SCALE GENOMIC DNA]</scope>
    <source>
        <strain evidence="5">NIES-44</strain>
    </source>
</reference>
<dbReference type="EMBL" id="BBPA01000019">
    <property type="protein sequence ID" value="GAL92099.1"/>
    <property type="molecule type" value="Genomic_DNA"/>
</dbReference>
<dbReference type="GO" id="GO:0003676">
    <property type="term" value="F:nucleic acid binding"/>
    <property type="evidence" value="ECO:0007669"/>
    <property type="project" value="InterPro"/>
</dbReference>
<evidence type="ECO:0000259" key="3">
    <source>
        <dbReference type="PROSITE" id="PS50822"/>
    </source>
</evidence>
<dbReference type="PROSITE" id="PS50822">
    <property type="entry name" value="PIWI"/>
    <property type="match status" value="1"/>
</dbReference>
<dbReference type="InterPro" id="IPR012337">
    <property type="entry name" value="RNaseH-like_sf"/>
</dbReference>
<evidence type="ECO:0000256" key="2">
    <source>
        <dbReference type="ARBA" id="ARBA00035032"/>
    </source>
</evidence>
<sequence length="747" mass="85544">MNYTAANTANSPTFLSEISSLTLKNNCLNCFKLNHQVTRKIGNRFSWQFSHKFPDVVVIFEDNCFWVLAKDEKSLPSPQQWKEALSDIQEVLREDIGDHYYSIHWLKDFQITALVTAQLAVRILKIFGKFSYPIVFPKDSQISENQVQVRREVNFWAEIINDTDPAICLTVESSIVYSGDLEQFYENHPYRQDAAKLLVGLKVKDIETNGIAKIIKIAGTIGEKREDLLKKATGSISRRKLEEAHLGQPVVAVQFGKNPQEYIYPLAALKPCMTDKDEGLFQVNYGELLKETKISYAKRQKLLTLYKQEAQKTLNNFGFQLRERSINSQEYPEVFWTPSISLEQTPILFGKGERGEKRETLKGLSNGGVYKRHREYEDPARKIRLAILKPDSFKVGDFREQLETRLKLYKFETILPPENQINFSVEGVGSEKRARLEEAVDQLIRGEIPVDIALVFLPQSDRNADNTEEGSLYSWIKKKFLDRGVITQMIYEKTLQDKNNYKNILHQVVPGILAKLGNLPYVLAEPLEIADYFIGLDVGRMPKKNLPGSLNVCASVRLYGKQGEFVRCRVEDSLTEGEEIPQRILENFLPQAELKNQTVLIYRDGKFQGKEVDNLLARARAIKSKFILVECYKTGIPRLYNFKQKQIDAPSKGLAFALSKREVILITSQVSEQIGVPRPLRLKVHELGEPVNLKQLVDTTLKLTLLHYGSLKDPRLPIPLYGADIIAYRRLQGIYPSLLEDDCQFWL</sequence>
<accession>A0A0A1VR61</accession>
<dbReference type="Proteomes" id="UP000030321">
    <property type="component" value="Unassembled WGS sequence"/>
</dbReference>
<comment type="similarity">
    <text evidence="1">Belongs to the argonaute family. Long pAgo subfamily.</text>
</comment>
<feature type="domain" description="Piwi" evidence="3">
    <location>
        <begin position="452"/>
        <end position="735"/>
    </location>
</feature>
<evidence type="ECO:0000313" key="4">
    <source>
        <dbReference type="EMBL" id="GAL92099.1"/>
    </source>
</evidence>
<comment type="caution">
    <text evidence="4">The sequence shown here is derived from an EMBL/GenBank/DDBJ whole genome shotgun (WGS) entry which is preliminary data.</text>
</comment>
<gene>
    <name evidence="4" type="ORF">N44_00387</name>
</gene>
<dbReference type="RefSeq" id="WP_045357741.1">
    <property type="nucleotide sequence ID" value="NZ_BBPA01000019.1"/>
</dbReference>
<dbReference type="AlphaFoldDB" id="A0A0A1VR61"/>
<name>A0A0A1VR61_MICAE</name>
<proteinExistence type="inferred from homology"/>
<dbReference type="Gene3D" id="3.40.50.2300">
    <property type="match status" value="1"/>
</dbReference>
<dbReference type="InterPro" id="IPR003165">
    <property type="entry name" value="Piwi"/>
</dbReference>
<evidence type="ECO:0000313" key="5">
    <source>
        <dbReference type="Proteomes" id="UP000030321"/>
    </source>
</evidence>
<dbReference type="InterPro" id="IPR036397">
    <property type="entry name" value="RNaseH_sf"/>
</dbReference>
<organism evidence="4 5">
    <name type="scientific">Microcystis aeruginosa NIES-44</name>
    <dbReference type="NCBI Taxonomy" id="449439"/>
    <lineage>
        <taxon>Bacteria</taxon>
        <taxon>Bacillati</taxon>
        <taxon>Cyanobacteriota</taxon>
        <taxon>Cyanophyceae</taxon>
        <taxon>Oscillatoriophycideae</taxon>
        <taxon>Chroococcales</taxon>
        <taxon>Microcystaceae</taxon>
        <taxon>Microcystis</taxon>
    </lineage>
</organism>
<dbReference type="Gene3D" id="3.30.420.10">
    <property type="entry name" value="Ribonuclease H-like superfamily/Ribonuclease H"/>
    <property type="match status" value="1"/>
</dbReference>
<dbReference type="SMART" id="SM00950">
    <property type="entry name" value="Piwi"/>
    <property type="match status" value="1"/>
</dbReference>
<dbReference type="SUPFAM" id="SSF53098">
    <property type="entry name" value="Ribonuclease H-like"/>
    <property type="match status" value="1"/>
</dbReference>
<dbReference type="Pfam" id="PF02171">
    <property type="entry name" value="Piwi"/>
    <property type="match status" value="1"/>
</dbReference>
<evidence type="ECO:0000256" key="1">
    <source>
        <dbReference type="ARBA" id="ARBA00035012"/>
    </source>
</evidence>